<evidence type="ECO:0000313" key="8">
    <source>
        <dbReference type="Proteomes" id="UP000525686"/>
    </source>
</evidence>
<feature type="domain" description="Aminoglycoside phosphotransferase" evidence="2">
    <location>
        <begin position="101"/>
        <end position="281"/>
    </location>
</feature>
<dbReference type="SUPFAM" id="SSF56112">
    <property type="entry name" value="Protein kinase-like (PK-like)"/>
    <property type="match status" value="1"/>
</dbReference>
<keyword evidence="5" id="KW-0808">Transferase</keyword>
<feature type="compositionally biased region" description="Low complexity" evidence="1">
    <location>
        <begin position="33"/>
        <end position="45"/>
    </location>
</feature>
<dbReference type="Gene3D" id="3.90.1200.10">
    <property type="match status" value="1"/>
</dbReference>
<evidence type="ECO:0000313" key="6">
    <source>
        <dbReference type="Proteomes" id="UP000320857"/>
    </source>
</evidence>
<dbReference type="PANTHER" id="PTHR21310">
    <property type="entry name" value="AMINOGLYCOSIDE PHOSPHOTRANSFERASE-RELATED-RELATED"/>
    <property type="match status" value="1"/>
</dbReference>
<organism evidence="5 6">
    <name type="scientific">Streptomyces alkaliterrae</name>
    <dbReference type="NCBI Taxonomy" id="2213162"/>
    <lineage>
        <taxon>Bacteria</taxon>
        <taxon>Bacillati</taxon>
        <taxon>Actinomycetota</taxon>
        <taxon>Actinomycetes</taxon>
        <taxon>Kitasatosporales</taxon>
        <taxon>Streptomycetaceae</taxon>
        <taxon>Streptomyces</taxon>
    </lineage>
</organism>
<dbReference type="Proteomes" id="UP000525686">
    <property type="component" value="Unassembled WGS sequence"/>
</dbReference>
<evidence type="ECO:0000313" key="7">
    <source>
        <dbReference type="Proteomes" id="UP000517765"/>
    </source>
</evidence>
<reference evidence="5 6" key="1">
    <citation type="submission" date="2019-10" db="EMBL/GenBank/DDBJ databases">
        <title>Streptomyces sp. nov., a novel actinobacterium isolated from alkaline environment.</title>
        <authorList>
            <person name="Golinska P."/>
        </authorList>
    </citation>
    <scope>NUCLEOTIDE SEQUENCE [LARGE SCALE GENOMIC DNA]</scope>
    <source>
        <strain evidence="5 6">OF1</strain>
    </source>
</reference>
<reference evidence="3" key="3">
    <citation type="journal article" name="Syst. Appl. Microbiol.">
        <title>Streptomyces alkaliterrae sp. nov., isolated from an alkaline soil, and emended descriptions of Streptomyces alkaliphilus, Streptomyces calidiresistens and Streptomyces durbertensis.</title>
        <authorList>
            <person name="Swiecimska M."/>
            <person name="Golinska P."/>
            <person name="Nouioui I."/>
            <person name="Wypij M."/>
            <person name="Rai M."/>
            <person name="Sangal V."/>
            <person name="Goodfellow M."/>
        </authorList>
    </citation>
    <scope>NUCLEOTIDE SEQUENCE</scope>
    <source>
        <strain evidence="3">OF3</strain>
        <strain evidence="4">OF8</strain>
    </source>
</reference>
<dbReference type="InterPro" id="IPR002575">
    <property type="entry name" value="Aminoglycoside_PTrfase"/>
</dbReference>
<gene>
    <name evidence="5" type="ORF">FNX44_014625</name>
    <name evidence="3" type="ORF">H3146_16105</name>
    <name evidence="4" type="ORF">H3147_12565</name>
</gene>
<reference evidence="7 8" key="2">
    <citation type="submission" date="2020-05" db="EMBL/GenBank/DDBJ databases">
        <title>Classification of alakaliphilic streptomycetes isolated from an alkaline soil next to Lonar Crater, India and a proposal for the recognition of Streptomyces alkaliterrae sp. nov.</title>
        <authorList>
            <person name="Golinska P."/>
        </authorList>
    </citation>
    <scope>NUCLEOTIDE SEQUENCE [LARGE SCALE GENOMIC DNA]</scope>
    <source>
        <strain evidence="8">OF3</strain>
        <strain evidence="7">OF8</strain>
    </source>
</reference>
<dbReference type="Proteomes" id="UP000320857">
    <property type="component" value="Unassembled WGS sequence"/>
</dbReference>
<name>A0A5P0YRY3_9ACTN</name>
<evidence type="ECO:0000259" key="2">
    <source>
        <dbReference type="Pfam" id="PF01636"/>
    </source>
</evidence>
<dbReference type="OrthoDB" id="4524722at2"/>
<keyword evidence="6" id="KW-1185">Reference proteome</keyword>
<accession>A0A5P0YRY3</accession>
<feature type="region of interest" description="Disordered" evidence="1">
    <location>
        <begin position="1"/>
        <end position="48"/>
    </location>
</feature>
<dbReference type="EMBL" id="VJYK02000138">
    <property type="protein sequence ID" value="MQS03084.1"/>
    <property type="molecule type" value="Genomic_DNA"/>
</dbReference>
<protein>
    <submittedName>
        <fullName evidence="3 5">Phosphotransferase</fullName>
    </submittedName>
</protein>
<feature type="compositionally biased region" description="Polar residues" evidence="1">
    <location>
        <begin position="1"/>
        <end position="20"/>
    </location>
</feature>
<dbReference type="EMBL" id="JABJWZ010000146">
    <property type="protein sequence ID" value="MBB1254866.1"/>
    <property type="molecule type" value="Genomic_DNA"/>
</dbReference>
<dbReference type="PANTHER" id="PTHR21310:SF40">
    <property type="entry name" value="AMINOGLYCOSIDE PHOSPHOTRANSFERASE DOMAIN-CONTAINING PROTEIN-RELATED"/>
    <property type="match status" value="1"/>
</dbReference>
<dbReference type="InterPro" id="IPR051678">
    <property type="entry name" value="AGP_Transferase"/>
</dbReference>
<evidence type="ECO:0000313" key="4">
    <source>
        <dbReference type="EMBL" id="MBB1259659.1"/>
    </source>
</evidence>
<dbReference type="InterPro" id="IPR011009">
    <property type="entry name" value="Kinase-like_dom_sf"/>
</dbReference>
<evidence type="ECO:0000256" key="1">
    <source>
        <dbReference type="SAM" id="MobiDB-lite"/>
    </source>
</evidence>
<dbReference type="GO" id="GO:0016740">
    <property type="term" value="F:transferase activity"/>
    <property type="evidence" value="ECO:0007669"/>
    <property type="project" value="UniProtKB-KW"/>
</dbReference>
<sequence length="359" mass="39688">MYHATSPVTATPRTWSSPRPSGSAVVTRPRRPGPSAGGAPAVSGRLDLSGPQGVQLRSVLNSVHRVCPDFHPTQVLRRSGRTVLLAGNIGRRHAVAKCLLDHSPAWAERYRQEVTAYRAFVRHRPPVRVPQLIAADPETCTIVVERMLGRPVNQLRQGGDLNQQSQLRPMLSAVGRLNSWEPPTGLFERPLDYGKRLLRFHELGLLTDRDLDDLHKLLYSVLSSGGRAAREFCHGDARPDNVLLAPNGPVLVDWEHAGWYLAGYDLATLWAALGDSPQARRSISQTAQRGGAAVRDAFLVNLMLVLTRDVRHCETAVRRAMRATTPDPSAGEELRLRLRRLHEDCAMARRAVRAAVSTR</sequence>
<dbReference type="RefSeq" id="WP_143648667.1">
    <property type="nucleotide sequence ID" value="NZ_JABJWZ010000146.1"/>
</dbReference>
<dbReference type="AlphaFoldDB" id="A0A5P0YRY3"/>
<comment type="caution">
    <text evidence="5">The sequence shown here is derived from an EMBL/GenBank/DDBJ whole genome shotgun (WGS) entry which is preliminary data.</text>
</comment>
<dbReference type="EMBL" id="JABJXA010000061">
    <property type="protein sequence ID" value="MBB1259659.1"/>
    <property type="molecule type" value="Genomic_DNA"/>
</dbReference>
<dbReference type="Pfam" id="PF01636">
    <property type="entry name" value="APH"/>
    <property type="match status" value="1"/>
</dbReference>
<dbReference type="Proteomes" id="UP000517765">
    <property type="component" value="Unassembled WGS sequence"/>
</dbReference>
<evidence type="ECO:0000313" key="3">
    <source>
        <dbReference type="EMBL" id="MBB1254866.1"/>
    </source>
</evidence>
<evidence type="ECO:0000313" key="5">
    <source>
        <dbReference type="EMBL" id="MQS03084.1"/>
    </source>
</evidence>
<proteinExistence type="predicted"/>